<feature type="compositionally biased region" description="Basic and acidic residues" evidence="7">
    <location>
        <begin position="210"/>
        <end position="227"/>
    </location>
</feature>
<dbReference type="InterPro" id="IPR002818">
    <property type="entry name" value="DJ-1/PfpI"/>
</dbReference>
<evidence type="ECO:0000256" key="3">
    <source>
        <dbReference type="ARBA" id="ARBA00022490"/>
    </source>
</evidence>
<evidence type="ECO:0000256" key="4">
    <source>
        <dbReference type="ARBA" id="ARBA00023212"/>
    </source>
</evidence>
<accession>A0A7J6N6Y7</accession>
<name>A0A7J6N6Y7_PEROL</name>
<keyword evidence="4" id="KW-0206">Cytoskeleton</keyword>
<organism evidence="9 10">
    <name type="scientific">Perkinsus olseni</name>
    <name type="common">Perkinsus atlanticus</name>
    <dbReference type="NCBI Taxonomy" id="32597"/>
    <lineage>
        <taxon>Eukaryota</taxon>
        <taxon>Sar</taxon>
        <taxon>Alveolata</taxon>
        <taxon>Perkinsozoa</taxon>
        <taxon>Perkinsea</taxon>
        <taxon>Perkinsida</taxon>
        <taxon>Perkinsidae</taxon>
        <taxon>Perkinsus</taxon>
    </lineage>
</organism>
<evidence type="ECO:0000259" key="8">
    <source>
        <dbReference type="Pfam" id="PF01965"/>
    </source>
</evidence>
<feature type="compositionally biased region" description="Polar residues" evidence="7">
    <location>
        <begin position="228"/>
        <end position="241"/>
    </location>
</feature>
<dbReference type="AlphaFoldDB" id="A0A7J6N6Y7"/>
<feature type="region of interest" description="Disordered" evidence="7">
    <location>
        <begin position="210"/>
        <end position="246"/>
    </location>
</feature>
<dbReference type="Proteomes" id="UP000541610">
    <property type="component" value="Unassembled WGS sequence"/>
</dbReference>
<dbReference type="PANTHER" id="PTHR10224">
    <property type="entry name" value="ES1 PROTEIN HOMOLOG, MITOCHONDRIAL"/>
    <property type="match status" value="1"/>
</dbReference>
<evidence type="ECO:0000256" key="2">
    <source>
        <dbReference type="ARBA" id="ARBA00004245"/>
    </source>
</evidence>
<keyword evidence="3" id="KW-0963">Cytoplasm</keyword>
<dbReference type="SUPFAM" id="SSF52317">
    <property type="entry name" value="Class I glutamine amidotransferase-like"/>
    <property type="match status" value="1"/>
</dbReference>
<dbReference type="EMBL" id="JABANP010000725">
    <property type="protein sequence ID" value="KAF4679514.1"/>
    <property type="molecule type" value="Genomic_DNA"/>
</dbReference>
<sequence>MPEKGDLNKEFQLWAERIEKENKVNAKITDSPFTLARPPEVVANKPNQETFGTHRKASVVDTGDLLDNLRKAAAFPRDKFLLPQTTAQDLGWLLGDGKGLLSKGMCPTTVTTGLGNWRRHFPRPAEREDTHHRGYVTMLGEFDYPTDMQRVVRDSRSVPDLAEARPSRQSSKKNRSKRMASLRFLGQAVEDLPGDIHIKKHEWAYLRTQLRDEPEGTEDASSRRRDGSSVNSAQSEPSRLSVSAAPDDVSEISRAWHRQAARINAVLSGCGHLDGTEIREAVFTLTELSRAKAKFQCFAPDKRQMHVVNHSDGSIDSGSKRDVLIEASRIGREGTLPLTELKAADYDALMFPGGFGAAKNLSNFAIKGSAMTVDPEVERAITEFYQNGRPIGLVCIAPVLAAKVLKAEVTMGSDKISDEYPNASAAEAVEEMGGKHFNTKLNEAHVDVAKKVVTSAAYMNNTAPLHEIQDSYSRISHMLRRLFLAAANIVLVATGGDPAYPLAQIEVQLFVDSIVDYAVKSMDLDALSTMQSDGPRLLDSAIRASSRCKACQTFNMKRLNAYFQQKIIQGCNSAINITTSPQVKNFCGTFKEKISNLDE</sequence>
<evidence type="ECO:0000256" key="1">
    <source>
        <dbReference type="ARBA" id="ARBA00004138"/>
    </source>
</evidence>
<dbReference type="OrthoDB" id="543156at2759"/>
<reference evidence="9 10" key="1">
    <citation type="submission" date="2020-04" db="EMBL/GenBank/DDBJ databases">
        <title>Perkinsus olseni comparative genomics.</title>
        <authorList>
            <person name="Bogema D.R."/>
        </authorList>
    </citation>
    <scope>NUCLEOTIDE SEQUENCE [LARGE SCALE GENOMIC DNA]</scope>
    <source>
        <strain evidence="9">00978-12</strain>
    </source>
</reference>
<evidence type="ECO:0000256" key="7">
    <source>
        <dbReference type="SAM" id="MobiDB-lite"/>
    </source>
</evidence>
<evidence type="ECO:0000313" key="9">
    <source>
        <dbReference type="EMBL" id="KAF4679514.1"/>
    </source>
</evidence>
<evidence type="ECO:0000256" key="6">
    <source>
        <dbReference type="ARBA" id="ARBA00034777"/>
    </source>
</evidence>
<feature type="domain" description="DJ-1/PfpI" evidence="8">
    <location>
        <begin position="274"/>
        <end position="457"/>
    </location>
</feature>
<evidence type="ECO:0000313" key="10">
    <source>
        <dbReference type="Proteomes" id="UP000541610"/>
    </source>
</evidence>
<dbReference type="Pfam" id="PF01965">
    <property type="entry name" value="DJ-1_PfpI"/>
    <property type="match status" value="1"/>
</dbReference>
<protein>
    <recommendedName>
        <fullName evidence="8">DJ-1/PfpI domain-containing protein</fullName>
    </recommendedName>
</protein>
<dbReference type="PANTHER" id="PTHR10224:SF12">
    <property type="entry name" value="GLYOXALASE ELBB"/>
    <property type="match status" value="1"/>
</dbReference>
<feature type="compositionally biased region" description="Basic residues" evidence="7">
    <location>
        <begin position="170"/>
        <end position="179"/>
    </location>
</feature>
<comment type="caution">
    <text evidence="9">The sequence shown here is derived from an EMBL/GenBank/DDBJ whole genome shotgun (WGS) entry which is preliminary data.</text>
</comment>
<evidence type="ECO:0000256" key="5">
    <source>
        <dbReference type="ARBA" id="ARBA00023273"/>
    </source>
</evidence>
<dbReference type="NCBIfam" id="NF008747">
    <property type="entry name" value="PRK11780.1"/>
    <property type="match status" value="1"/>
</dbReference>
<comment type="subcellular location">
    <subcellularLocation>
        <location evidence="1">Cell projection</location>
        <location evidence="1">Cilium</location>
    </subcellularLocation>
    <subcellularLocation>
        <location evidence="2">Cytoplasm</location>
        <location evidence="2">Cytoskeleton</location>
    </subcellularLocation>
</comment>
<proteinExistence type="inferred from homology"/>
<keyword evidence="5" id="KW-0966">Cell projection</keyword>
<dbReference type="GO" id="GO:0005929">
    <property type="term" value="C:cilium"/>
    <property type="evidence" value="ECO:0007669"/>
    <property type="project" value="UniProtKB-SubCell"/>
</dbReference>
<dbReference type="InterPro" id="IPR029062">
    <property type="entry name" value="Class_I_gatase-like"/>
</dbReference>
<dbReference type="Pfam" id="PF14886">
    <property type="entry name" value="FAM183"/>
    <property type="match status" value="1"/>
</dbReference>
<comment type="similarity">
    <text evidence="6">Belongs to the CFAP144 family.</text>
</comment>
<feature type="compositionally biased region" description="Basic and acidic residues" evidence="7">
    <location>
        <begin position="155"/>
        <end position="166"/>
    </location>
</feature>
<dbReference type="GO" id="GO:0005856">
    <property type="term" value="C:cytoskeleton"/>
    <property type="evidence" value="ECO:0007669"/>
    <property type="project" value="UniProtKB-SubCell"/>
</dbReference>
<dbReference type="Gene3D" id="3.40.50.880">
    <property type="match status" value="1"/>
</dbReference>
<feature type="region of interest" description="Disordered" evidence="7">
    <location>
        <begin position="155"/>
        <end position="179"/>
    </location>
</feature>
<dbReference type="InterPro" id="IPR029214">
    <property type="entry name" value="CFAP144"/>
</dbReference>
<gene>
    <name evidence="9" type="ORF">FOZ60_014958</name>
</gene>